<dbReference type="AlphaFoldDB" id="A0AAJ0DDB6"/>
<feature type="chain" id="PRO_5042479198" description="Major royal jelly protein" evidence="4">
    <location>
        <begin position="16"/>
        <end position="403"/>
    </location>
</feature>
<evidence type="ECO:0000256" key="4">
    <source>
        <dbReference type="SAM" id="SignalP"/>
    </source>
</evidence>
<evidence type="ECO:0008006" key="7">
    <source>
        <dbReference type="Google" id="ProtNLM"/>
    </source>
</evidence>
<proteinExistence type="inferred from homology"/>
<reference evidence="5" key="1">
    <citation type="submission" date="2023-04" db="EMBL/GenBank/DDBJ databases">
        <title>Black Yeasts Isolated from many extreme environments.</title>
        <authorList>
            <person name="Coleine C."/>
            <person name="Stajich J.E."/>
            <person name="Selbmann L."/>
        </authorList>
    </citation>
    <scope>NUCLEOTIDE SEQUENCE</scope>
    <source>
        <strain evidence="5">CCFEE 5312</strain>
    </source>
</reference>
<dbReference type="InterPro" id="IPR017996">
    <property type="entry name" value="MRJP/yellow-related"/>
</dbReference>
<dbReference type="GO" id="GO:0005576">
    <property type="term" value="C:extracellular region"/>
    <property type="evidence" value="ECO:0007669"/>
    <property type="project" value="UniProtKB-SubCell"/>
</dbReference>
<dbReference type="Gene3D" id="2.120.10.30">
    <property type="entry name" value="TolB, C-terminal domain"/>
    <property type="match status" value="1"/>
</dbReference>
<evidence type="ECO:0000313" key="6">
    <source>
        <dbReference type="Proteomes" id="UP001271007"/>
    </source>
</evidence>
<evidence type="ECO:0000313" key="5">
    <source>
        <dbReference type="EMBL" id="KAK3051649.1"/>
    </source>
</evidence>
<sequence>MRLAILGLISTAVASSYFPVTGDYRPFGPSYNHGAYPQDFSVVGPQLQAVHDSQTAPTGLAVDAEHNLYLTYPRNMGQTPNNVIVATGFNDEQPWPNAAIQNCTDGQDLATCFVNVQNVVLDSVGQLWVVDSGFPYDYEPGTDALYGGSKLMSFDQSGNHLRTYVIPKQYLAHAMNANDVRVNNTLGTNGYAFITDESTNSSILSVNLDDGSVIRRLLNTSVVRADEKYVGSYDGNLIYCWNKTEIGYCTTGADGIALASGNFYWGVLASRRYFFIPQSAMIDPNLSDDDVLAAVQDPGQCASEQAGFTADDKGRVYILASEHNAIYYVDTQQSEVDMTVNGVPPGGSGPVPPDRYVVKTLVRNGMIQHADSAAILDGWLYLNTNQLQLSASRSLSVVQGVDR</sequence>
<gene>
    <name evidence="5" type="ORF">LTR09_007304</name>
</gene>
<dbReference type="InterPro" id="IPR011042">
    <property type="entry name" value="6-blade_b-propeller_TolB-like"/>
</dbReference>
<dbReference type="SUPFAM" id="SSF101898">
    <property type="entry name" value="NHL repeat"/>
    <property type="match status" value="1"/>
</dbReference>
<keyword evidence="3" id="KW-0964">Secreted</keyword>
<evidence type="ECO:0000256" key="3">
    <source>
        <dbReference type="ARBA" id="ARBA00022525"/>
    </source>
</evidence>
<comment type="caution">
    <text evidence="5">The sequence shown here is derived from an EMBL/GenBank/DDBJ whole genome shotgun (WGS) entry which is preliminary data.</text>
</comment>
<name>A0AAJ0DDB6_9PEZI</name>
<comment type="subcellular location">
    <subcellularLocation>
        <location evidence="1">Secreted</location>
    </subcellularLocation>
</comment>
<accession>A0AAJ0DDB6</accession>
<feature type="signal peptide" evidence="4">
    <location>
        <begin position="1"/>
        <end position="15"/>
    </location>
</feature>
<dbReference type="PANTHER" id="PTHR10009:SF17">
    <property type="entry name" value="MAJOR ROYAL JELLY PROTEIN"/>
    <property type="match status" value="1"/>
</dbReference>
<dbReference type="Proteomes" id="UP001271007">
    <property type="component" value="Unassembled WGS sequence"/>
</dbReference>
<protein>
    <recommendedName>
        <fullName evidence="7">Major royal jelly protein</fullName>
    </recommendedName>
</protein>
<dbReference type="PANTHER" id="PTHR10009">
    <property type="entry name" value="PROTEIN YELLOW-RELATED"/>
    <property type="match status" value="1"/>
</dbReference>
<evidence type="ECO:0000256" key="2">
    <source>
        <dbReference type="ARBA" id="ARBA00009127"/>
    </source>
</evidence>
<keyword evidence="6" id="KW-1185">Reference proteome</keyword>
<dbReference type="Pfam" id="PF03022">
    <property type="entry name" value="MRJP"/>
    <property type="match status" value="1"/>
</dbReference>
<evidence type="ECO:0000256" key="1">
    <source>
        <dbReference type="ARBA" id="ARBA00004613"/>
    </source>
</evidence>
<dbReference type="EMBL" id="JAWDJX010000025">
    <property type="protein sequence ID" value="KAK3051649.1"/>
    <property type="molecule type" value="Genomic_DNA"/>
</dbReference>
<comment type="similarity">
    <text evidence="2">Belongs to the major royal jelly protein family.</text>
</comment>
<keyword evidence="4" id="KW-0732">Signal</keyword>
<organism evidence="5 6">
    <name type="scientific">Extremus antarcticus</name>
    <dbReference type="NCBI Taxonomy" id="702011"/>
    <lineage>
        <taxon>Eukaryota</taxon>
        <taxon>Fungi</taxon>
        <taxon>Dikarya</taxon>
        <taxon>Ascomycota</taxon>
        <taxon>Pezizomycotina</taxon>
        <taxon>Dothideomycetes</taxon>
        <taxon>Dothideomycetidae</taxon>
        <taxon>Mycosphaerellales</taxon>
        <taxon>Extremaceae</taxon>
        <taxon>Extremus</taxon>
    </lineage>
</organism>